<dbReference type="EMBL" id="LUGG01000001">
    <property type="protein sequence ID" value="OBZ79593.1"/>
    <property type="molecule type" value="Genomic_DNA"/>
</dbReference>
<protein>
    <submittedName>
        <fullName evidence="1">Uncharacterized protein</fullName>
    </submittedName>
</protein>
<evidence type="ECO:0000313" key="2">
    <source>
        <dbReference type="Proteomes" id="UP000092993"/>
    </source>
</evidence>
<proteinExistence type="predicted"/>
<sequence length="68" mass="8003">MNFELTRIQLALSSPSFDTSQPQRYHQPAIDYSQRYWLKILETPPSETPNFVPGDPLNRMYQRCDLSI</sequence>
<comment type="caution">
    <text evidence="1">The sequence shown here is derived from an EMBL/GenBank/DDBJ whole genome shotgun (WGS) entry which is preliminary data.</text>
</comment>
<evidence type="ECO:0000313" key="1">
    <source>
        <dbReference type="EMBL" id="OBZ79593.1"/>
    </source>
</evidence>
<dbReference type="AlphaFoldDB" id="A0A1C7MRW0"/>
<keyword evidence="2" id="KW-1185">Reference proteome</keyword>
<reference evidence="1 2" key="1">
    <citation type="submission" date="2016-03" db="EMBL/GenBank/DDBJ databases">
        <title>Whole genome sequencing of Grifola frondosa 9006-11.</title>
        <authorList>
            <person name="Min B."/>
            <person name="Park H."/>
            <person name="Kim J.-G."/>
            <person name="Cho H."/>
            <person name="Oh Y.-L."/>
            <person name="Kong W.-S."/>
            <person name="Choi I.-G."/>
        </authorList>
    </citation>
    <scope>NUCLEOTIDE SEQUENCE [LARGE SCALE GENOMIC DNA]</scope>
    <source>
        <strain evidence="1 2">9006-11</strain>
    </source>
</reference>
<dbReference type="Proteomes" id="UP000092993">
    <property type="component" value="Unassembled WGS sequence"/>
</dbReference>
<gene>
    <name evidence="1" type="ORF">A0H81_00630</name>
</gene>
<organism evidence="1 2">
    <name type="scientific">Grifola frondosa</name>
    <name type="common">Maitake</name>
    <name type="synonym">Polyporus frondosus</name>
    <dbReference type="NCBI Taxonomy" id="5627"/>
    <lineage>
        <taxon>Eukaryota</taxon>
        <taxon>Fungi</taxon>
        <taxon>Dikarya</taxon>
        <taxon>Basidiomycota</taxon>
        <taxon>Agaricomycotina</taxon>
        <taxon>Agaricomycetes</taxon>
        <taxon>Polyporales</taxon>
        <taxon>Grifolaceae</taxon>
        <taxon>Grifola</taxon>
    </lineage>
</organism>
<accession>A0A1C7MRW0</accession>
<name>A0A1C7MRW0_GRIFR</name>